<reference evidence="3" key="1">
    <citation type="submission" date="2017-02" db="UniProtKB">
        <authorList>
            <consortium name="WormBaseParasite"/>
        </authorList>
    </citation>
    <scope>IDENTIFICATION</scope>
</reference>
<feature type="region of interest" description="Disordered" evidence="1">
    <location>
        <begin position="274"/>
        <end position="350"/>
    </location>
</feature>
<sequence length="906" mass="97281">MAPRPGLAADPARDRRQSGAVHLHGARLQPYGLRTATGERPVQRRPYHGLVDHRGGAARRRHDRLHGEPGRGAGARLLDDLADARPGDHPGRALPEGLSRPPPVGAGPPDQAGKGGPRAGRASSPAWRRLAADRGPLRRQLRHDGLGETAGLIADLKVVAPGDANIRAARTDADRDIMRHAKPRAFLAPIHAERRRAQNGEARLFKRPGGRFRRNLGRCRLKSRAGPRMAVVCARQAPFSRKAPGERGRLIHIRGHIARRGDETTLLDQIAGDRQARDQQGGAGDPYEAALAKRQQAGRQSRRQTEVGQNTADRERQDPHAEVCAPQLASRSRRGDQQQARRQQRRREQQLGEHACLGAGIRHGGPPSQSAGGGQLIVLHPLAQRLLIDLARGAQRNVIDEDHVVRHPPFGDLALQEVEMLLLVLGLAVLELDQQHRPLVPLGVGRADDGGQGDLRMADGDVLDVDGADPLAARLDDVLGAVGDLHEAVGVNAGDVARVEETLVVEDISALSLEIGAGDGRSLDHHPAEGLAVVRHFLAAVVLDLQLDAQRRRALLQAPGHLFVIGLGLQLRRQIGDGADGRGLGHAPGVNHLDAELVLEPADQGFGTGRSADQNLAQDRRHGGREGDALGLHQLIDRGAVHLRARHDQLGPRRWTAKGYAPSIRMEHGHDRQDHLAGRRAHDRRLQAQQGMDEVRAVRIEHALRIAGRARGVAEAAGGLLVEAAPGHVAEDLLQHRLIGLGVRQLGLRHVGGVGHHNDPLDCRTVRQDGFEQRHEGQIGEDDPVFGVVDDVGQLLGEQARVQGVAHRADPHDAVPGLDVVGGVPGQGGDPVARLDPPGQQGVRHPARPLMNGGVGGADDRPLDRTAHDLAAAVPVLGVVEDLVDRQRPVLHHTQHSASSLVYAPG</sequence>
<feature type="compositionally biased region" description="Basic and acidic residues" evidence="1">
    <location>
        <begin position="77"/>
        <end position="91"/>
    </location>
</feature>
<organism evidence="2 3">
    <name type="scientific">Parastrongyloides trichosuri</name>
    <name type="common">Possum-specific nematode worm</name>
    <dbReference type="NCBI Taxonomy" id="131310"/>
    <lineage>
        <taxon>Eukaryota</taxon>
        <taxon>Metazoa</taxon>
        <taxon>Ecdysozoa</taxon>
        <taxon>Nematoda</taxon>
        <taxon>Chromadorea</taxon>
        <taxon>Rhabditida</taxon>
        <taxon>Tylenchina</taxon>
        <taxon>Panagrolaimomorpha</taxon>
        <taxon>Strongyloidoidea</taxon>
        <taxon>Strongyloididae</taxon>
        <taxon>Parastrongyloides</taxon>
    </lineage>
</organism>
<accession>A0A0N4ZXM1</accession>
<dbReference type="AlphaFoldDB" id="A0A0N4ZXM1"/>
<protein>
    <submittedName>
        <fullName evidence="3">LigA</fullName>
    </submittedName>
</protein>
<feature type="region of interest" description="Disordered" evidence="1">
    <location>
        <begin position="1"/>
        <end position="143"/>
    </location>
</feature>
<dbReference type="WBParaSite" id="PTRK_0001343000.1">
    <property type="protein sequence ID" value="PTRK_0001343000.1"/>
    <property type="gene ID" value="PTRK_0001343000"/>
</dbReference>
<evidence type="ECO:0000313" key="3">
    <source>
        <dbReference type="WBParaSite" id="PTRK_0001343000.1"/>
    </source>
</evidence>
<proteinExistence type="predicted"/>
<name>A0A0N4ZXM1_PARTI</name>
<keyword evidence="2" id="KW-1185">Reference proteome</keyword>
<dbReference type="Proteomes" id="UP000038045">
    <property type="component" value="Unplaced"/>
</dbReference>
<evidence type="ECO:0000313" key="2">
    <source>
        <dbReference type="Proteomes" id="UP000038045"/>
    </source>
</evidence>
<evidence type="ECO:0000256" key="1">
    <source>
        <dbReference type="SAM" id="MobiDB-lite"/>
    </source>
</evidence>
<feature type="compositionally biased region" description="Basic and acidic residues" evidence="1">
    <location>
        <begin position="130"/>
        <end position="143"/>
    </location>
</feature>
<feature type="region of interest" description="Disordered" evidence="1">
    <location>
        <begin position="827"/>
        <end position="863"/>
    </location>
</feature>
<feature type="compositionally biased region" description="Basic and acidic residues" evidence="1">
    <location>
        <begin position="312"/>
        <end position="321"/>
    </location>
</feature>